<evidence type="ECO:0000256" key="6">
    <source>
        <dbReference type="ARBA" id="ARBA00022630"/>
    </source>
</evidence>
<feature type="binding site" evidence="11">
    <location>
        <position position="128"/>
    </location>
    <ligand>
        <name>FMN</name>
        <dbReference type="ChEBI" id="CHEBI:58210"/>
    </ligand>
</feature>
<evidence type="ECO:0000259" key="12">
    <source>
        <dbReference type="Pfam" id="PF01180"/>
    </source>
</evidence>
<feature type="binding site" evidence="11">
    <location>
        <position position="128"/>
    </location>
    <ligand>
        <name>substrate</name>
    </ligand>
</feature>
<dbReference type="KEGG" id="daw:HS1_000317"/>
<dbReference type="InterPro" id="IPR013785">
    <property type="entry name" value="Aldolase_TIM"/>
</dbReference>
<comment type="catalytic activity">
    <reaction evidence="11">
        <text>(S)-dihydroorotate + A = orotate + AH2</text>
        <dbReference type="Rhea" id="RHEA:18073"/>
        <dbReference type="ChEBI" id="CHEBI:13193"/>
        <dbReference type="ChEBI" id="CHEBI:17499"/>
        <dbReference type="ChEBI" id="CHEBI:30839"/>
        <dbReference type="ChEBI" id="CHEBI:30864"/>
    </reaction>
</comment>
<evidence type="ECO:0000256" key="10">
    <source>
        <dbReference type="ARBA" id="ARBA00023027"/>
    </source>
</evidence>
<dbReference type="InterPro" id="IPR049622">
    <property type="entry name" value="Dihydroorotate_DH_I"/>
</dbReference>
<feature type="binding site" evidence="11">
    <location>
        <position position="192"/>
    </location>
    <ligand>
        <name>FMN</name>
        <dbReference type="ChEBI" id="CHEBI:58210"/>
    </ligand>
</feature>
<comment type="subcellular location">
    <subcellularLocation>
        <location evidence="1 11">Cytoplasm</location>
    </subcellularLocation>
</comment>
<dbReference type="PANTHER" id="PTHR48109:SF1">
    <property type="entry name" value="DIHYDROOROTATE DEHYDROGENASE (FUMARATE)"/>
    <property type="match status" value="1"/>
</dbReference>
<comment type="subunit">
    <text evidence="4">Heterotetramer of 2 PyrK and 2 PyrD type B subunits.</text>
</comment>
<dbReference type="Gene3D" id="3.20.20.70">
    <property type="entry name" value="Aldolase class I"/>
    <property type="match status" value="1"/>
</dbReference>
<dbReference type="Pfam" id="PF01180">
    <property type="entry name" value="DHO_dh"/>
    <property type="match status" value="1"/>
</dbReference>
<feature type="binding site" evidence="11">
    <location>
        <position position="218"/>
    </location>
    <ligand>
        <name>FMN</name>
        <dbReference type="ChEBI" id="CHEBI:58210"/>
    </ligand>
</feature>
<dbReference type="GO" id="GO:0044205">
    <property type="term" value="P:'de novo' UMP biosynthetic process"/>
    <property type="evidence" value="ECO:0007669"/>
    <property type="project" value="UniProtKB-UniRule"/>
</dbReference>
<dbReference type="InterPro" id="IPR024920">
    <property type="entry name" value="Dihydroorotate_DH_1"/>
</dbReference>
<dbReference type="InterPro" id="IPR005720">
    <property type="entry name" value="Dihydroorotate_DH_cat"/>
</dbReference>
<dbReference type="GO" id="GO:0006207">
    <property type="term" value="P:'de novo' pyrimidine nucleobase biosynthetic process"/>
    <property type="evidence" value="ECO:0007669"/>
    <property type="project" value="InterPro"/>
</dbReference>
<keyword evidence="10" id="KW-0520">NAD</keyword>
<comment type="function">
    <text evidence="11">Catalyzes the conversion of dihydroorotate to orotate.</text>
</comment>
<dbReference type="Proteomes" id="UP000070560">
    <property type="component" value="Chromosome"/>
</dbReference>
<comment type="similarity">
    <text evidence="3 11">Belongs to the dihydroorotate dehydrogenase family. Type 1 subfamily.</text>
</comment>
<dbReference type="NCBIfam" id="NF005574">
    <property type="entry name" value="PRK07259.1"/>
    <property type="match status" value="1"/>
</dbReference>
<name>A0A7U4QIS3_DESA2</name>
<dbReference type="PROSITE" id="PS00912">
    <property type="entry name" value="DHODEHASE_2"/>
    <property type="match status" value="1"/>
</dbReference>
<evidence type="ECO:0000256" key="7">
    <source>
        <dbReference type="ARBA" id="ARBA00022643"/>
    </source>
</evidence>
<protein>
    <recommendedName>
        <fullName evidence="11">Dihydroorotate dehydrogenase</fullName>
        <shortName evidence="11">DHOD</shortName>
        <shortName evidence="11">DHODase</shortName>
        <shortName evidence="11">DHOdehase</shortName>
        <ecNumber evidence="11">1.3.-.-</ecNumber>
    </recommendedName>
</protein>
<feature type="binding site" evidence="11">
    <location>
        <begin position="193"/>
        <end position="194"/>
    </location>
    <ligand>
        <name>substrate</name>
    </ligand>
</feature>
<keyword evidence="6 11" id="KW-0285">Flavoprotein</keyword>
<evidence type="ECO:0000256" key="2">
    <source>
        <dbReference type="ARBA" id="ARBA00004725"/>
    </source>
</evidence>
<evidence type="ECO:0000256" key="8">
    <source>
        <dbReference type="ARBA" id="ARBA00022975"/>
    </source>
</evidence>
<evidence type="ECO:0000256" key="1">
    <source>
        <dbReference type="ARBA" id="ARBA00004496"/>
    </source>
</evidence>
<dbReference type="GO" id="GO:0004152">
    <property type="term" value="F:dihydroorotate dehydrogenase activity"/>
    <property type="evidence" value="ECO:0007669"/>
    <property type="project" value="UniProtKB-UniRule"/>
</dbReference>
<reference evidence="13 14" key="1">
    <citation type="submission" date="2015-10" db="EMBL/GenBank/DDBJ databases">
        <title>Candidatus Desulfofervidus auxilii, a hydrogenotrophic sulfate-reducing bacterium involved in the thermophilic anaerobic oxidation of methane.</title>
        <authorList>
            <person name="Krukenberg V."/>
            <person name="Richter M."/>
            <person name="Wegener G."/>
        </authorList>
    </citation>
    <scope>NUCLEOTIDE SEQUENCE [LARGE SCALE GENOMIC DNA]</scope>
    <source>
        <strain evidence="13 14">HS1</strain>
    </source>
</reference>
<feature type="binding site" evidence="11">
    <location>
        <begin position="266"/>
        <end position="267"/>
    </location>
    <ligand>
        <name>FMN</name>
        <dbReference type="ChEBI" id="CHEBI:58210"/>
    </ligand>
</feature>
<proteinExistence type="inferred from homology"/>
<dbReference type="PROSITE" id="PS00911">
    <property type="entry name" value="DHODEHASE_1"/>
    <property type="match status" value="1"/>
</dbReference>
<feature type="binding site" evidence="11">
    <location>
        <position position="101"/>
    </location>
    <ligand>
        <name>FMN</name>
        <dbReference type="ChEBI" id="CHEBI:58210"/>
    </ligand>
</feature>
<dbReference type="InterPro" id="IPR012135">
    <property type="entry name" value="Dihydroorotate_DH_1_2"/>
</dbReference>
<dbReference type="InterPro" id="IPR001295">
    <property type="entry name" value="Dihydroorotate_DH_CS"/>
</dbReference>
<evidence type="ECO:0000256" key="5">
    <source>
        <dbReference type="ARBA" id="ARBA00022490"/>
    </source>
</evidence>
<keyword evidence="8 11" id="KW-0665">Pyrimidine biosynthesis</keyword>
<evidence type="ECO:0000256" key="11">
    <source>
        <dbReference type="HAMAP-Rule" id="MF_00224"/>
    </source>
</evidence>
<dbReference type="EC" id="1.3.-.-" evidence="11"/>
<gene>
    <name evidence="11" type="primary">pyrD</name>
    <name evidence="13" type="ORF">HS1_000317</name>
</gene>
<keyword evidence="5 11" id="KW-0963">Cytoplasm</keyword>
<feature type="active site" description="Nucleophile" evidence="11">
    <location>
        <position position="131"/>
    </location>
</feature>
<evidence type="ECO:0000313" key="14">
    <source>
        <dbReference type="Proteomes" id="UP000070560"/>
    </source>
</evidence>
<dbReference type="CDD" id="cd04740">
    <property type="entry name" value="DHOD_1B_like"/>
    <property type="match status" value="1"/>
</dbReference>
<comment type="pathway">
    <text evidence="2 11">Pyrimidine metabolism; UMP biosynthesis via de novo pathway.</text>
</comment>
<sequence>MGKINLGVKVGRLELKNPVLVASGTFGYGEEYAPLIDLNQLGGIVVKGTSLKPKIGNPPPRLAEVSCGLLNAIGLENIGVEQFIQEKLPFLKKFDTKIIVNIFGFSIDEYAALAEILDTTGIDALEVNVSCPNIKTGGEVFATDPKMVAQITQAVCQRTHLPVFVKLSPQVTDIVAIAKAAMDAGADGVSLINSFPAMGVDVFTRKPKLGNITGGLSGPCLKPIALKMVWDIVRNSNIPVIGIGGITNFEDALEYLIVGAKAIQIGSANFLNPQVSIEVIKGIKAYLERHEIKDINMIIGSLKT</sequence>
<evidence type="ECO:0000256" key="9">
    <source>
        <dbReference type="ARBA" id="ARBA00023002"/>
    </source>
</evidence>
<dbReference type="InterPro" id="IPR050074">
    <property type="entry name" value="DHO_dehydrogenase"/>
</dbReference>
<dbReference type="InterPro" id="IPR033888">
    <property type="entry name" value="DHOD_1B"/>
</dbReference>
<dbReference type="GO" id="GO:0005737">
    <property type="term" value="C:cytoplasm"/>
    <property type="evidence" value="ECO:0007669"/>
    <property type="project" value="UniProtKB-SubCell"/>
</dbReference>
<dbReference type="FunFam" id="3.20.20.70:FF:000027">
    <property type="entry name" value="Dihydropyrimidine dehydrogenase [NADP(+)]"/>
    <property type="match status" value="1"/>
</dbReference>
<keyword evidence="7 11" id="KW-0288">FMN</keyword>
<evidence type="ECO:0000313" key="13">
    <source>
        <dbReference type="EMBL" id="AMM40123.1"/>
    </source>
</evidence>
<evidence type="ECO:0000256" key="3">
    <source>
        <dbReference type="ARBA" id="ARBA00008008"/>
    </source>
</evidence>
<dbReference type="NCBIfam" id="TIGR01037">
    <property type="entry name" value="pyrD_sub1_fam"/>
    <property type="match status" value="1"/>
</dbReference>
<dbReference type="PANTHER" id="PTHR48109">
    <property type="entry name" value="DIHYDROOROTATE DEHYDROGENASE (QUINONE), MITOCHONDRIAL-RELATED"/>
    <property type="match status" value="1"/>
</dbReference>
<evidence type="ECO:0000256" key="4">
    <source>
        <dbReference type="ARBA" id="ARBA00011669"/>
    </source>
</evidence>
<feature type="domain" description="Dihydroorotate dehydrogenase catalytic" evidence="12">
    <location>
        <begin position="6"/>
        <end position="287"/>
    </location>
</feature>
<comment type="cofactor">
    <cofactor evidence="11">
        <name>FMN</name>
        <dbReference type="ChEBI" id="CHEBI:58210"/>
    </cofactor>
    <text evidence="11">Binds 1 FMN per subunit.</text>
</comment>
<feature type="binding site" evidence="11">
    <location>
        <position position="23"/>
    </location>
    <ligand>
        <name>FMN</name>
        <dbReference type="ChEBI" id="CHEBI:58210"/>
    </ligand>
</feature>
<feature type="binding site" evidence="11">
    <location>
        <begin position="244"/>
        <end position="245"/>
    </location>
    <ligand>
        <name>FMN</name>
        <dbReference type="ChEBI" id="CHEBI:58210"/>
    </ligand>
</feature>
<keyword evidence="14" id="KW-1185">Reference proteome</keyword>
<dbReference type="SUPFAM" id="SSF51395">
    <property type="entry name" value="FMN-linked oxidoreductases"/>
    <property type="match status" value="1"/>
</dbReference>
<organism evidence="13 14">
    <name type="scientific">Desulfofervidus auxilii</name>
    <dbReference type="NCBI Taxonomy" id="1621989"/>
    <lineage>
        <taxon>Bacteria</taxon>
        <taxon>Pseudomonadati</taxon>
        <taxon>Thermodesulfobacteriota</taxon>
        <taxon>Candidatus Desulfofervidia</taxon>
        <taxon>Candidatus Desulfofervidales</taxon>
        <taxon>Candidatus Desulfofervidaceae</taxon>
        <taxon>Candidatus Desulfofervidus</taxon>
    </lineage>
</organism>
<dbReference type="UniPathway" id="UPA00070"/>
<accession>A0A7U4QIS3</accession>
<feature type="binding site" evidence="11">
    <location>
        <begin position="71"/>
        <end position="75"/>
    </location>
    <ligand>
        <name>substrate</name>
    </ligand>
</feature>
<dbReference type="AlphaFoldDB" id="A0A7U4QIS3"/>
<feature type="binding site" evidence="11">
    <location>
        <position position="166"/>
    </location>
    <ligand>
        <name>FMN</name>
        <dbReference type="ChEBI" id="CHEBI:58210"/>
    </ligand>
</feature>
<keyword evidence="9 11" id="KW-0560">Oxidoreductase</keyword>
<dbReference type="EMBL" id="CP013015">
    <property type="protein sequence ID" value="AMM40123.1"/>
    <property type="molecule type" value="Genomic_DNA"/>
</dbReference>
<dbReference type="HAMAP" id="MF_00224">
    <property type="entry name" value="DHO_dh_type1"/>
    <property type="match status" value="1"/>
</dbReference>
<feature type="binding site" evidence="11">
    <location>
        <position position="47"/>
    </location>
    <ligand>
        <name>substrate</name>
    </ligand>
</feature>
<feature type="binding site" evidence="11">
    <location>
        <begin position="47"/>
        <end position="48"/>
    </location>
    <ligand>
        <name>FMN</name>
        <dbReference type="ChEBI" id="CHEBI:58210"/>
    </ligand>
</feature>
<dbReference type="PIRSF" id="PIRSF000164">
    <property type="entry name" value="DHO_oxidase"/>
    <property type="match status" value="1"/>
</dbReference>